<protein>
    <recommendedName>
        <fullName evidence="3">NAD-dependent protein deacylase</fullName>
        <ecNumber evidence="3">2.3.1.286</ecNumber>
    </recommendedName>
    <alternativeName>
        <fullName evidence="3">Regulatory protein SIR2 homolog</fullName>
    </alternativeName>
</protein>
<keyword evidence="2 3" id="KW-0520">NAD</keyword>
<feature type="binding site" evidence="3">
    <location>
        <begin position="105"/>
        <end position="108"/>
    </location>
    <ligand>
        <name>NAD(+)</name>
        <dbReference type="ChEBI" id="CHEBI:57540"/>
    </ligand>
</feature>
<dbReference type="EMBL" id="CP005290">
    <property type="protein sequence ID" value="AGK61930.1"/>
    <property type="molecule type" value="Genomic_DNA"/>
</dbReference>
<feature type="binding site" evidence="4">
    <location>
        <position position="160"/>
    </location>
    <ligand>
        <name>Zn(2+)</name>
        <dbReference type="ChEBI" id="CHEBI:29105"/>
    </ligand>
</feature>
<evidence type="ECO:0000256" key="4">
    <source>
        <dbReference type="PROSITE-ProRule" id="PRU00236"/>
    </source>
</evidence>
<comment type="catalytic activity">
    <reaction evidence="3">
        <text>N(6)-succinyl-L-lysyl-[protein] + NAD(+) + H2O = 2''-O-succinyl-ADP-D-ribose + nicotinamide + L-lysyl-[protein]</text>
        <dbReference type="Rhea" id="RHEA:47668"/>
        <dbReference type="Rhea" id="RHEA-COMP:9752"/>
        <dbReference type="Rhea" id="RHEA-COMP:11877"/>
        <dbReference type="ChEBI" id="CHEBI:15377"/>
        <dbReference type="ChEBI" id="CHEBI:17154"/>
        <dbReference type="ChEBI" id="CHEBI:29969"/>
        <dbReference type="ChEBI" id="CHEBI:57540"/>
        <dbReference type="ChEBI" id="CHEBI:87830"/>
        <dbReference type="ChEBI" id="CHEBI:87832"/>
    </reaction>
</comment>
<accession>N0BNM9</accession>
<comment type="catalytic activity">
    <reaction evidence="3">
        <text>N(6)-acetyl-L-lysyl-[protein] + NAD(+) + H2O = 2''-O-acetyl-ADP-D-ribose + nicotinamide + L-lysyl-[protein]</text>
        <dbReference type="Rhea" id="RHEA:43636"/>
        <dbReference type="Rhea" id="RHEA-COMP:9752"/>
        <dbReference type="Rhea" id="RHEA-COMP:10731"/>
        <dbReference type="ChEBI" id="CHEBI:15377"/>
        <dbReference type="ChEBI" id="CHEBI:17154"/>
        <dbReference type="ChEBI" id="CHEBI:29969"/>
        <dbReference type="ChEBI" id="CHEBI:57540"/>
        <dbReference type="ChEBI" id="CHEBI:61930"/>
        <dbReference type="ChEBI" id="CHEBI:83767"/>
        <dbReference type="EC" id="2.3.1.286"/>
    </reaction>
</comment>
<dbReference type="GeneID" id="15393598"/>
<dbReference type="KEGG" id="ast:Asulf_01964"/>
<dbReference type="PANTHER" id="PTHR11085:SF10">
    <property type="entry name" value="NAD-DEPENDENT PROTEIN DEACYLASE SIRTUIN-5, MITOCHONDRIAL-RELATED"/>
    <property type="match status" value="1"/>
</dbReference>
<dbReference type="Gene3D" id="3.30.1600.10">
    <property type="entry name" value="SIR2/SIRT2 'Small Domain"/>
    <property type="match status" value="1"/>
</dbReference>
<evidence type="ECO:0000259" key="5">
    <source>
        <dbReference type="PROSITE" id="PS50305"/>
    </source>
</evidence>
<feature type="binding site" evidence="3 4">
    <location>
        <position position="131"/>
    </location>
    <ligand>
        <name>Zn(2+)</name>
        <dbReference type="ChEBI" id="CHEBI:29105"/>
    </ligand>
</feature>
<dbReference type="GO" id="GO:0036055">
    <property type="term" value="F:protein-succinyllysine desuccinylase activity"/>
    <property type="evidence" value="ECO:0007669"/>
    <property type="project" value="UniProtKB-UniRule"/>
</dbReference>
<evidence type="ECO:0000313" key="7">
    <source>
        <dbReference type="Proteomes" id="UP000013307"/>
    </source>
</evidence>
<evidence type="ECO:0000256" key="2">
    <source>
        <dbReference type="ARBA" id="ARBA00023027"/>
    </source>
</evidence>
<dbReference type="EC" id="2.3.1.286" evidence="3"/>
<evidence type="ECO:0000313" key="6">
    <source>
        <dbReference type="EMBL" id="AGK61930.1"/>
    </source>
</evidence>
<comment type="caution">
    <text evidence="3">Lacks conserved residue(s) required for the propagation of feature annotation.</text>
</comment>
<dbReference type="AlphaFoldDB" id="N0BNM9"/>
<dbReference type="STRING" id="387631.Asulf_01964"/>
<dbReference type="HOGENOM" id="CLU_023643_3_1_2"/>
<keyword evidence="3" id="KW-0963">Cytoplasm</keyword>
<dbReference type="PANTHER" id="PTHR11085">
    <property type="entry name" value="NAD-DEPENDENT PROTEIN DEACYLASE SIRTUIN-5, MITOCHONDRIAL-RELATED"/>
    <property type="match status" value="1"/>
</dbReference>
<keyword evidence="3 4" id="KW-0479">Metal-binding</keyword>
<comment type="function">
    <text evidence="3">NAD-dependent lysine deacetylase and desuccinylase that specifically removes acetyl and succinyl groups on target proteins. Modulates the activities of several proteins which are inactive in their acylated form. Deacetylates the N-terminal lysine residue of Alba, the major archaeal chromatin protein and that, in turn, increases Alba's DNA binding affinity, thereby repressing transcription.</text>
</comment>
<dbReference type="OrthoDB" id="728at2157"/>
<dbReference type="PROSITE" id="PS50305">
    <property type="entry name" value="SIRTUIN"/>
    <property type="match status" value="1"/>
</dbReference>
<dbReference type="SUPFAM" id="SSF52467">
    <property type="entry name" value="DHS-like NAD/FAD-binding domain"/>
    <property type="match status" value="1"/>
</dbReference>
<dbReference type="InterPro" id="IPR026591">
    <property type="entry name" value="Sirtuin_cat_small_dom_sf"/>
</dbReference>
<comment type="domain">
    <text evidence="3">2 residues (Tyr-71 and Arg-74) present in a large hydrophobic pocket are probably involved in substrate specificity. They are important for desuccinylation activity, but dispensable for deacetylation activity.</text>
</comment>
<proteinExistence type="inferred from homology"/>
<dbReference type="GO" id="GO:0070403">
    <property type="term" value="F:NAD+ binding"/>
    <property type="evidence" value="ECO:0007669"/>
    <property type="project" value="UniProtKB-UniRule"/>
</dbReference>
<dbReference type="InterPro" id="IPR026590">
    <property type="entry name" value="Ssirtuin_cat_dom"/>
</dbReference>
<comment type="similarity">
    <text evidence="3">Belongs to the sirtuin family. Class III subfamily.</text>
</comment>
<name>N0BNM9_9EURY</name>
<dbReference type="NCBIfam" id="NF040867">
    <property type="entry name" value="prot_deacyl_CobB"/>
    <property type="match status" value="1"/>
</dbReference>
<keyword evidence="3" id="KW-0804">Transcription</keyword>
<dbReference type="Gene3D" id="3.40.50.1220">
    <property type="entry name" value="TPP-binding domain"/>
    <property type="match status" value="1"/>
</dbReference>
<evidence type="ECO:0000256" key="3">
    <source>
        <dbReference type="HAMAP-Rule" id="MF_01121"/>
    </source>
</evidence>
<dbReference type="eggNOG" id="arCOG04248">
    <property type="taxonomic scope" value="Archaea"/>
</dbReference>
<dbReference type="GO" id="GO:0017136">
    <property type="term" value="F:histone deacetylase activity, NAD-dependent"/>
    <property type="evidence" value="ECO:0007669"/>
    <property type="project" value="TreeGrafter"/>
</dbReference>
<organism evidence="6 7">
    <name type="scientific">Archaeoglobus sulfaticallidus PM70-1</name>
    <dbReference type="NCBI Taxonomy" id="387631"/>
    <lineage>
        <taxon>Archaea</taxon>
        <taxon>Methanobacteriati</taxon>
        <taxon>Methanobacteriota</taxon>
        <taxon>Archaeoglobi</taxon>
        <taxon>Archaeoglobales</taxon>
        <taxon>Archaeoglobaceae</taxon>
        <taxon>Archaeoglobus</taxon>
    </lineage>
</organism>
<dbReference type="HAMAP" id="MF_01121">
    <property type="entry name" value="Sirtuin_ClassIII"/>
    <property type="match status" value="1"/>
</dbReference>
<dbReference type="InterPro" id="IPR027546">
    <property type="entry name" value="Sirtuin_class_III"/>
</dbReference>
<feature type="active site" description="Proton acceptor" evidence="3 4">
    <location>
        <position position="123"/>
    </location>
</feature>
<dbReference type="Pfam" id="PF02146">
    <property type="entry name" value="SIR2"/>
    <property type="match status" value="1"/>
</dbReference>
<dbReference type="RefSeq" id="WP_015591526.1">
    <property type="nucleotide sequence ID" value="NC_021169.1"/>
</dbReference>
<comment type="cofactor">
    <cofactor evidence="3">
        <name>Zn(2+)</name>
        <dbReference type="ChEBI" id="CHEBI:29105"/>
    </cofactor>
    <text evidence="3">Binds 1 zinc ion per subunit.</text>
</comment>
<feature type="binding site" evidence="3">
    <location>
        <position position="74"/>
    </location>
    <ligand>
        <name>substrate</name>
    </ligand>
</feature>
<comment type="subcellular location">
    <subcellularLocation>
        <location evidence="3">Cytoplasm</location>
    </subcellularLocation>
</comment>
<dbReference type="Proteomes" id="UP000013307">
    <property type="component" value="Chromosome"/>
</dbReference>
<dbReference type="InterPro" id="IPR029035">
    <property type="entry name" value="DHS-like_NAD/FAD-binding_dom"/>
</dbReference>
<feature type="domain" description="Deacetylase sirtuin-type" evidence="5">
    <location>
        <begin position="2"/>
        <end position="255"/>
    </location>
</feature>
<keyword evidence="7" id="KW-1185">Reference proteome</keyword>
<feature type="binding site" evidence="3">
    <location>
        <begin position="27"/>
        <end position="46"/>
    </location>
    <ligand>
        <name>NAD(+)</name>
        <dbReference type="ChEBI" id="CHEBI:57540"/>
    </ligand>
</feature>
<sequence length="257" mass="28823">MPEAFDEAFNEVVDMLKESKHAIVLTGAGISAESGIPTFRGKDGLWNKYRPEELATPEAFRRNPALVWEWYAWRMNLVFSREPNYAHRAIAKLEDTGYIKHVITQNVDDLHERAGSRNVTHLHGKLKEVKCWNGCIQIALPSDLVDLSRIPEELPKCPECSGLLRPAVVWFGERLDPDVLMRSFDLAEKSDLILVVGTSAVVQPAASVPMMTKRSGGKIIEINPDETPLTPYSDISLRLSAVKAFEGIMKELELDQI</sequence>
<reference evidence="6 7" key="1">
    <citation type="journal article" date="2013" name="Genome Announc.">
        <title>Complete Genome Sequence of the Thermophilic and Facultatively Chemolithoautotrophic Sulfate Reducer Archaeoglobus sulfaticallidus Strain PM70-1T.</title>
        <authorList>
            <person name="Stokke R."/>
            <person name="Hocking W.P."/>
            <person name="Steinsbu B.O."/>
            <person name="Steen I.H."/>
        </authorList>
    </citation>
    <scope>NUCLEOTIDE SEQUENCE [LARGE SCALE GENOMIC DNA]</scope>
    <source>
        <strain evidence="6">PM70-1</strain>
    </source>
</reference>
<gene>
    <name evidence="3" type="primary">cobB</name>
    <name evidence="6" type="ORF">Asulf_01964</name>
</gene>
<dbReference type="GO" id="GO:0008270">
    <property type="term" value="F:zinc ion binding"/>
    <property type="evidence" value="ECO:0007669"/>
    <property type="project" value="UniProtKB-UniRule"/>
</dbReference>
<feature type="binding site" evidence="3 4">
    <location>
        <position position="157"/>
    </location>
    <ligand>
        <name>Zn(2+)</name>
        <dbReference type="ChEBI" id="CHEBI:29105"/>
    </ligand>
</feature>
<dbReference type="NCBIfam" id="NF001753">
    <property type="entry name" value="PRK00481.1-3"/>
    <property type="match status" value="1"/>
</dbReference>
<feature type="binding site" evidence="3">
    <location>
        <begin position="197"/>
        <end position="199"/>
    </location>
    <ligand>
        <name>NAD(+)</name>
        <dbReference type="ChEBI" id="CHEBI:57540"/>
    </ligand>
</feature>
<evidence type="ECO:0000256" key="1">
    <source>
        <dbReference type="ARBA" id="ARBA00022679"/>
    </source>
</evidence>
<dbReference type="InterPro" id="IPR003000">
    <property type="entry name" value="Sirtuin"/>
</dbReference>
<feature type="binding site" evidence="3">
    <location>
        <position position="71"/>
    </location>
    <ligand>
        <name>substrate</name>
    </ligand>
</feature>
<keyword evidence="1 3" id="KW-0808">Transferase</keyword>
<feature type="binding site" evidence="3">
    <location>
        <position position="241"/>
    </location>
    <ligand>
        <name>NAD(+)</name>
        <dbReference type="ChEBI" id="CHEBI:57540"/>
    </ligand>
</feature>
<feature type="binding site" evidence="3">
    <location>
        <begin position="223"/>
        <end position="225"/>
    </location>
    <ligand>
        <name>NAD(+)</name>
        <dbReference type="ChEBI" id="CHEBI:57540"/>
    </ligand>
</feature>
<keyword evidence="3 4" id="KW-0862">Zinc</keyword>
<keyword evidence="3" id="KW-0805">Transcription regulation</keyword>
<dbReference type="CDD" id="cd01412">
    <property type="entry name" value="SIRT5_Af1_CobB"/>
    <property type="match status" value="1"/>
</dbReference>
<dbReference type="InterPro" id="IPR050134">
    <property type="entry name" value="NAD-dep_sirtuin_deacylases"/>
</dbReference>
<dbReference type="GO" id="GO:0036054">
    <property type="term" value="F:protein-malonyllysine demalonylase activity"/>
    <property type="evidence" value="ECO:0007669"/>
    <property type="project" value="InterPro"/>
</dbReference>
<dbReference type="GO" id="GO:0005737">
    <property type="term" value="C:cytoplasm"/>
    <property type="evidence" value="ECO:0007669"/>
    <property type="project" value="UniProtKB-SubCell"/>
</dbReference>
<feature type="binding site" evidence="4">
    <location>
        <position position="135"/>
    </location>
    <ligand>
        <name>Zn(2+)</name>
        <dbReference type="ChEBI" id="CHEBI:29105"/>
    </ligand>
</feature>